<reference evidence="2 3" key="1">
    <citation type="submission" date="2018-11" db="EMBL/GenBank/DDBJ databases">
        <title>Genome sequence of Apiotrichum porosum DSM 27194.</title>
        <authorList>
            <person name="Aliyu H."/>
            <person name="Gorte O."/>
            <person name="Ochsenreither K."/>
        </authorList>
    </citation>
    <scope>NUCLEOTIDE SEQUENCE [LARGE SCALE GENOMIC DNA]</scope>
    <source>
        <strain evidence="2 3">DSM 27194</strain>
    </source>
</reference>
<gene>
    <name evidence="1" type="primary">AIM41</name>
    <name evidence="2" type="ORF">EHS24_006387</name>
</gene>
<dbReference type="GO" id="GO:0016884">
    <property type="term" value="F:carbon-nitrogen ligase activity, with glutamine as amido-N-donor"/>
    <property type="evidence" value="ECO:0007669"/>
    <property type="project" value="UniProtKB-UniRule"/>
</dbReference>
<dbReference type="OrthoDB" id="538640at2759"/>
<comment type="caution">
    <text evidence="2">The sequence shown here is derived from an EMBL/GenBank/DDBJ whole genome shotgun (WGS) entry which is preliminary data.</text>
</comment>
<accession>A0A427Y1I5</accession>
<name>A0A427Y1I5_9TREE</name>
<evidence type="ECO:0000313" key="3">
    <source>
        <dbReference type="Proteomes" id="UP000279236"/>
    </source>
</evidence>
<dbReference type="EMBL" id="RSCE01000003">
    <property type="protein sequence ID" value="RSH84855.1"/>
    <property type="molecule type" value="Genomic_DNA"/>
</dbReference>
<sequence>MFALRSATRSVSVRALHTTAMRAAERSALETKLRDGLKTAMKAKDKAAVTCLKTTISDITNAAKLGADPNEPATQEAVITAIRKAVEKRNAAASEYAAGTPGANEDMFASFQNEIVLLRSYLPDAPSSEAVQAIIDEIVGGLETRGTKQTGPVMKALWERLGESRASVDKKDVAKRVADALRA</sequence>
<dbReference type="InterPro" id="IPR023168">
    <property type="entry name" value="GatB_Yqey_C_2"/>
</dbReference>
<dbReference type="PANTHER" id="PTHR28055">
    <property type="entry name" value="ALTERED INHERITANCE OF MITOCHONDRIA PROTEIN 41, MITOCHONDRIAL"/>
    <property type="match status" value="1"/>
</dbReference>
<evidence type="ECO:0000313" key="2">
    <source>
        <dbReference type="EMBL" id="RSH84855.1"/>
    </source>
</evidence>
<keyword evidence="1" id="KW-0496">Mitochondrion</keyword>
<dbReference type="InterPro" id="IPR042184">
    <property type="entry name" value="YqeY/Aim41_N"/>
</dbReference>
<dbReference type="GO" id="GO:0005739">
    <property type="term" value="C:mitochondrion"/>
    <property type="evidence" value="ECO:0007669"/>
    <property type="project" value="UniProtKB-SubCell"/>
</dbReference>
<dbReference type="Proteomes" id="UP000279236">
    <property type="component" value="Unassembled WGS sequence"/>
</dbReference>
<dbReference type="Gene3D" id="1.10.1510.10">
    <property type="entry name" value="Uncharacterised protein YqeY/AIM41 PF09424, N-terminal domain"/>
    <property type="match status" value="1"/>
</dbReference>
<comment type="subcellular location">
    <subcellularLocation>
        <location evidence="1">Mitochondrion</location>
    </subcellularLocation>
</comment>
<dbReference type="STRING" id="105984.A0A427Y1I5"/>
<evidence type="ECO:0000256" key="1">
    <source>
        <dbReference type="RuleBase" id="RU365099"/>
    </source>
</evidence>
<proteinExistence type="inferred from homology"/>
<dbReference type="Pfam" id="PF09424">
    <property type="entry name" value="YqeY"/>
    <property type="match status" value="1"/>
</dbReference>
<dbReference type="InterPro" id="IPR003789">
    <property type="entry name" value="Asn/Gln_tRNA_amidoTrase-B-like"/>
</dbReference>
<comment type="similarity">
    <text evidence="1">Belongs to the AIM41 family.</text>
</comment>
<dbReference type="PANTHER" id="PTHR28055:SF1">
    <property type="entry name" value="ALTERED INHERITANCE OF MITOCHONDRIA PROTEIN 41, MITOCHONDRIAL"/>
    <property type="match status" value="1"/>
</dbReference>
<dbReference type="Gene3D" id="1.10.10.410">
    <property type="match status" value="1"/>
</dbReference>
<dbReference type="InterPro" id="IPR019004">
    <property type="entry name" value="YqeY/Aim41"/>
</dbReference>
<organism evidence="2 3">
    <name type="scientific">Apiotrichum porosum</name>
    <dbReference type="NCBI Taxonomy" id="105984"/>
    <lineage>
        <taxon>Eukaryota</taxon>
        <taxon>Fungi</taxon>
        <taxon>Dikarya</taxon>
        <taxon>Basidiomycota</taxon>
        <taxon>Agaricomycotina</taxon>
        <taxon>Tremellomycetes</taxon>
        <taxon>Trichosporonales</taxon>
        <taxon>Trichosporonaceae</taxon>
        <taxon>Apiotrichum</taxon>
    </lineage>
</organism>
<dbReference type="SUPFAM" id="SSF89095">
    <property type="entry name" value="GatB/YqeY motif"/>
    <property type="match status" value="1"/>
</dbReference>
<dbReference type="AlphaFoldDB" id="A0A427Y1I5"/>
<keyword evidence="3" id="KW-1185">Reference proteome</keyword>
<protein>
    <recommendedName>
        <fullName evidence="1">Altered inheritance of mitochondria protein 41</fullName>
    </recommendedName>
</protein>